<accession>A0A3P8M4H7</accession>
<organism evidence="1 2">
    <name type="scientific">Raoultella terrigena</name>
    <name type="common">Klebsiella terrigena</name>
    <dbReference type="NCBI Taxonomy" id="577"/>
    <lineage>
        <taxon>Bacteria</taxon>
        <taxon>Pseudomonadati</taxon>
        <taxon>Pseudomonadota</taxon>
        <taxon>Gammaproteobacteria</taxon>
        <taxon>Enterobacterales</taxon>
        <taxon>Enterobacteriaceae</taxon>
        <taxon>Klebsiella/Raoultella group</taxon>
        <taxon>Raoultella</taxon>
    </lineage>
</organism>
<dbReference type="Proteomes" id="UP000274346">
    <property type="component" value="Chromosome"/>
</dbReference>
<reference evidence="1 2" key="1">
    <citation type="submission" date="2018-12" db="EMBL/GenBank/DDBJ databases">
        <authorList>
            <consortium name="Pathogen Informatics"/>
        </authorList>
    </citation>
    <scope>NUCLEOTIDE SEQUENCE [LARGE SCALE GENOMIC DNA]</scope>
    <source>
        <strain evidence="1 2">NCTC13098</strain>
    </source>
</reference>
<name>A0A3P8M4H7_RAOTE</name>
<sequence>MSELEERIAQLEKIVSELQLSEHASRIAITILSSVVNSVSHAPGLLAKSYDDAATKAGPISFDFPTPEGYKEKLHQQVLSLLSKNEESH</sequence>
<evidence type="ECO:0000313" key="2">
    <source>
        <dbReference type="Proteomes" id="UP000274346"/>
    </source>
</evidence>
<dbReference type="KEGG" id="rtg:NCTC13098_04947"/>
<evidence type="ECO:0000313" key="1">
    <source>
        <dbReference type="EMBL" id="VDR28563.1"/>
    </source>
</evidence>
<proteinExistence type="predicted"/>
<dbReference type="EMBL" id="LR131271">
    <property type="protein sequence ID" value="VDR28563.1"/>
    <property type="molecule type" value="Genomic_DNA"/>
</dbReference>
<protein>
    <submittedName>
        <fullName evidence="1">Uncharacterized protein</fullName>
    </submittedName>
</protein>
<gene>
    <name evidence="1" type="ORF">NCTC13098_04947</name>
</gene>
<dbReference type="AlphaFoldDB" id="A0A3P8M4H7"/>